<name>A0A8J8MJT5_9FIRM</name>
<dbReference type="KEGG" id="vpy:HZI73_09895"/>
<proteinExistence type="predicted"/>
<dbReference type="Proteomes" id="UP000683246">
    <property type="component" value="Chromosome"/>
</dbReference>
<keyword evidence="3" id="KW-1185">Reference proteome</keyword>
<feature type="transmembrane region" description="Helical" evidence="1">
    <location>
        <begin position="65"/>
        <end position="84"/>
    </location>
</feature>
<gene>
    <name evidence="2" type="ORF">HZI73_09895</name>
</gene>
<reference evidence="2" key="1">
    <citation type="submission" date="2020-07" db="EMBL/GenBank/DDBJ databases">
        <title>Vallitalea pronyensis genome.</title>
        <authorList>
            <person name="Postec A."/>
        </authorList>
    </citation>
    <scope>NUCLEOTIDE SEQUENCE</scope>
    <source>
        <strain evidence="2">FatNI3</strain>
    </source>
</reference>
<evidence type="ECO:0000256" key="1">
    <source>
        <dbReference type="SAM" id="Phobius"/>
    </source>
</evidence>
<keyword evidence="1" id="KW-0812">Transmembrane</keyword>
<feature type="transmembrane region" description="Helical" evidence="1">
    <location>
        <begin position="29"/>
        <end position="53"/>
    </location>
</feature>
<keyword evidence="1" id="KW-0472">Membrane</keyword>
<feature type="transmembrane region" description="Helical" evidence="1">
    <location>
        <begin position="160"/>
        <end position="181"/>
    </location>
</feature>
<organism evidence="2 3">
    <name type="scientific">Vallitalea pronyensis</name>
    <dbReference type="NCBI Taxonomy" id="1348613"/>
    <lineage>
        <taxon>Bacteria</taxon>
        <taxon>Bacillati</taxon>
        <taxon>Bacillota</taxon>
        <taxon>Clostridia</taxon>
        <taxon>Lachnospirales</taxon>
        <taxon>Vallitaleaceae</taxon>
        <taxon>Vallitalea</taxon>
    </lineage>
</organism>
<dbReference type="AlphaFoldDB" id="A0A8J8MJT5"/>
<sequence>MSIILGLVSLVIATAISIAATVFLDFEVLHFSIVFIIPIGALIIGGICGYGYFKGLVLSNKAIKGYHYLIAFILGIICLGAIKYGTYQLTCINPETFNIEYSLDGDHISNYELPDYGPMTFVNFNRYLIETTPVSFSYRRREVAEVSNKTAGWVLTIIDYLGLIVGCMVVSGLATGDRIYCDKCKKYMKRKHIFNIPKEEGEGFFIALESLMAEPMPVTTLKELEQKFSKNAKEYYKCYISYCESCKDTILDITLIEKDGNNKYTENDEFEYKKKIDFNLVQVYTEKKVG</sequence>
<protein>
    <submittedName>
        <fullName evidence="2">Uncharacterized protein</fullName>
    </submittedName>
</protein>
<dbReference type="RefSeq" id="WP_212698083.1">
    <property type="nucleotide sequence ID" value="NZ_CP058649.1"/>
</dbReference>
<dbReference type="EMBL" id="CP058649">
    <property type="protein sequence ID" value="QUI22593.1"/>
    <property type="molecule type" value="Genomic_DNA"/>
</dbReference>
<evidence type="ECO:0000313" key="2">
    <source>
        <dbReference type="EMBL" id="QUI22593.1"/>
    </source>
</evidence>
<accession>A0A8J8MJT5</accession>
<keyword evidence="1" id="KW-1133">Transmembrane helix</keyword>
<evidence type="ECO:0000313" key="3">
    <source>
        <dbReference type="Proteomes" id="UP000683246"/>
    </source>
</evidence>